<name>A0ABP8LDD4_9MICO</name>
<evidence type="ECO:0000313" key="18">
    <source>
        <dbReference type="Proteomes" id="UP001500622"/>
    </source>
</evidence>
<feature type="domain" description="Fumarate reductase/succinate dehydrogenase flavoprotein-like C-terminal" evidence="16">
    <location>
        <begin position="479"/>
        <end position="516"/>
    </location>
</feature>
<evidence type="ECO:0000256" key="11">
    <source>
        <dbReference type="ARBA" id="ARBA00030386"/>
    </source>
</evidence>
<comment type="function">
    <text evidence="10">Catalyzes the oxidation of L-aspartate to iminoaspartate, the first step in the de novo biosynthesis of NAD(+).</text>
</comment>
<dbReference type="Pfam" id="PF02910">
    <property type="entry name" value="Succ_DH_flav_C"/>
    <property type="match status" value="1"/>
</dbReference>
<dbReference type="EC" id="1.4.3.16" evidence="4"/>
<evidence type="ECO:0000256" key="6">
    <source>
        <dbReference type="ARBA" id="ARBA00022630"/>
    </source>
</evidence>
<evidence type="ECO:0000256" key="5">
    <source>
        <dbReference type="ARBA" id="ARBA00021901"/>
    </source>
</evidence>
<keyword evidence="14" id="KW-0732">Signal</keyword>
<dbReference type="SUPFAM" id="SSF51905">
    <property type="entry name" value="FAD/NAD(P)-binding domain"/>
    <property type="match status" value="1"/>
</dbReference>
<dbReference type="Gene3D" id="1.20.58.100">
    <property type="entry name" value="Fumarate reductase/succinate dehydrogenase flavoprotein-like, C-terminal domain"/>
    <property type="match status" value="1"/>
</dbReference>
<accession>A0ABP8LDD4</accession>
<dbReference type="InterPro" id="IPR005288">
    <property type="entry name" value="NadB"/>
</dbReference>
<dbReference type="Gene3D" id="3.90.700.10">
    <property type="entry name" value="Succinate dehydrogenase/fumarate reductase flavoprotein, catalytic domain"/>
    <property type="match status" value="1"/>
</dbReference>
<evidence type="ECO:0000256" key="4">
    <source>
        <dbReference type="ARBA" id="ARBA00012173"/>
    </source>
</evidence>
<comment type="catalytic activity">
    <reaction evidence="12">
        <text>L-aspartate + O2 = iminosuccinate + H2O2</text>
        <dbReference type="Rhea" id="RHEA:25876"/>
        <dbReference type="ChEBI" id="CHEBI:15379"/>
        <dbReference type="ChEBI" id="CHEBI:16240"/>
        <dbReference type="ChEBI" id="CHEBI:29991"/>
        <dbReference type="ChEBI" id="CHEBI:77875"/>
        <dbReference type="EC" id="1.4.3.16"/>
    </reaction>
    <physiologicalReaction direction="left-to-right" evidence="12">
        <dbReference type="Rhea" id="RHEA:25877"/>
    </physiologicalReaction>
</comment>
<dbReference type="InterPro" id="IPR027477">
    <property type="entry name" value="Succ_DH/fumarate_Rdtase_cat_sf"/>
</dbReference>
<keyword evidence="8" id="KW-0274">FAD</keyword>
<dbReference type="Pfam" id="PF00890">
    <property type="entry name" value="FAD_binding_2"/>
    <property type="match status" value="1"/>
</dbReference>
<feature type="chain" id="PRO_5046890837" description="L-aspartate oxidase" evidence="14">
    <location>
        <begin position="24"/>
        <end position="531"/>
    </location>
</feature>
<evidence type="ECO:0000256" key="13">
    <source>
        <dbReference type="SAM" id="MobiDB-lite"/>
    </source>
</evidence>
<dbReference type="PRINTS" id="PR00368">
    <property type="entry name" value="FADPNR"/>
</dbReference>
<comment type="caution">
    <text evidence="17">The sequence shown here is derived from an EMBL/GenBank/DDBJ whole genome shotgun (WGS) entry which is preliminary data.</text>
</comment>
<evidence type="ECO:0000256" key="2">
    <source>
        <dbReference type="ARBA" id="ARBA00004950"/>
    </source>
</evidence>
<keyword evidence="7" id="KW-0662">Pyridine nucleotide biosynthesis</keyword>
<evidence type="ECO:0000259" key="15">
    <source>
        <dbReference type="Pfam" id="PF00890"/>
    </source>
</evidence>
<feature type="region of interest" description="Disordered" evidence="13">
    <location>
        <begin position="492"/>
        <end position="531"/>
    </location>
</feature>
<dbReference type="SUPFAM" id="SSF56425">
    <property type="entry name" value="Succinate dehydrogenase/fumarate reductase flavoprotein, catalytic domain"/>
    <property type="match status" value="1"/>
</dbReference>
<evidence type="ECO:0000256" key="9">
    <source>
        <dbReference type="ARBA" id="ARBA00023002"/>
    </source>
</evidence>
<dbReference type="InterPro" id="IPR015939">
    <property type="entry name" value="Fum_Rdtase/Succ_DH_flav-like_C"/>
</dbReference>
<keyword evidence="6" id="KW-0285">Flavoprotein</keyword>
<reference evidence="18" key="1">
    <citation type="journal article" date="2019" name="Int. J. Syst. Evol. Microbiol.">
        <title>The Global Catalogue of Microorganisms (GCM) 10K type strain sequencing project: providing services to taxonomists for standard genome sequencing and annotation.</title>
        <authorList>
            <consortium name="The Broad Institute Genomics Platform"/>
            <consortium name="The Broad Institute Genome Sequencing Center for Infectious Disease"/>
            <person name="Wu L."/>
            <person name="Ma J."/>
        </authorList>
    </citation>
    <scope>NUCLEOTIDE SEQUENCE [LARGE SCALE GENOMIC DNA]</scope>
    <source>
        <strain evidence="18">JCM 17810</strain>
    </source>
</reference>
<comment type="pathway">
    <text evidence="2">Cofactor biosynthesis; NAD(+) biosynthesis; iminoaspartate from L-aspartate (oxidase route): step 1/1.</text>
</comment>
<comment type="similarity">
    <text evidence="3">Belongs to the FAD-dependent oxidoreductase 2 family. NadB subfamily.</text>
</comment>
<dbReference type="Gene3D" id="3.50.50.60">
    <property type="entry name" value="FAD/NAD(P)-binding domain"/>
    <property type="match status" value="1"/>
</dbReference>
<evidence type="ECO:0000313" key="17">
    <source>
        <dbReference type="EMBL" id="GAA4427543.1"/>
    </source>
</evidence>
<evidence type="ECO:0000259" key="16">
    <source>
        <dbReference type="Pfam" id="PF02910"/>
    </source>
</evidence>
<feature type="compositionally biased region" description="Basic and acidic residues" evidence="13">
    <location>
        <begin position="492"/>
        <end position="506"/>
    </location>
</feature>
<dbReference type="Proteomes" id="UP001500622">
    <property type="component" value="Unassembled WGS sequence"/>
</dbReference>
<evidence type="ECO:0000256" key="3">
    <source>
        <dbReference type="ARBA" id="ARBA00008562"/>
    </source>
</evidence>
<dbReference type="SUPFAM" id="SSF46977">
    <property type="entry name" value="Succinate dehydrogenase/fumarate reductase flavoprotein C-terminal domain"/>
    <property type="match status" value="1"/>
</dbReference>
<evidence type="ECO:0000256" key="10">
    <source>
        <dbReference type="ARBA" id="ARBA00029426"/>
    </source>
</evidence>
<dbReference type="PANTHER" id="PTHR42716">
    <property type="entry name" value="L-ASPARTATE OXIDASE"/>
    <property type="match status" value="1"/>
</dbReference>
<dbReference type="InterPro" id="IPR037099">
    <property type="entry name" value="Fum_R/Succ_DH_flav-like_C_sf"/>
</dbReference>
<keyword evidence="9" id="KW-0560">Oxidoreductase</keyword>
<dbReference type="InterPro" id="IPR036188">
    <property type="entry name" value="FAD/NAD-bd_sf"/>
</dbReference>
<evidence type="ECO:0000256" key="12">
    <source>
        <dbReference type="ARBA" id="ARBA00048305"/>
    </source>
</evidence>
<keyword evidence="18" id="KW-1185">Reference proteome</keyword>
<evidence type="ECO:0000256" key="1">
    <source>
        <dbReference type="ARBA" id="ARBA00001974"/>
    </source>
</evidence>
<evidence type="ECO:0000256" key="7">
    <source>
        <dbReference type="ARBA" id="ARBA00022642"/>
    </source>
</evidence>
<sequence length="531" mass="53671">MSARNGTVAVVGGGVAGASAALAAAAAGADVVLLTATTLLDSATACAQGGVAAAIWPDDSPERHARDTIAAGAGLCDPAAVEVLTREGAEAVRALVAAGAEFDRTDDGDLARGLEAAHSLPRILHAGGDASGLRLAEFLAGRLADSAVDVREGARMRDLVRRDGTVTGVRLDDATAGGAVVDADAVVLATGGLGRLYPATSNPAGALGDGILAAWRAGAVLADLEFVQFHPTTTPDGLLVSEAVRGAGAVLRDERGRRYLTDVDPRAELAPRDVVAAATATVIREQAGRPAYLDATGLAVSGVELAARFPTIHRGLAARGIDWRTEPVPVAPAAHFAMGGVRTDLDGRTNVPRLLAAGECARTGVHGANRLASNSLLEGLVFGARAGRAAARPARDAPVWDATEVDDAAFDGPGAGSGGGSGRALAALERATAAQRLAAVQAALRDGVGVERDADGLRAAVARLDRISLGRDAAAERAALARLVAIAADHRTESRGAHRRRDHPDTDVTLATPHAVVRGRTNQGAACSPAA</sequence>
<gene>
    <name evidence="17" type="primary">nadB</name>
    <name evidence="17" type="ORF">GCM10023169_27700</name>
</gene>
<comment type="cofactor">
    <cofactor evidence="1">
        <name>FAD</name>
        <dbReference type="ChEBI" id="CHEBI:57692"/>
    </cofactor>
</comment>
<dbReference type="InterPro" id="IPR003953">
    <property type="entry name" value="FAD-dep_OxRdtase_2_FAD-bd"/>
</dbReference>
<dbReference type="RefSeq" id="WP_345216846.1">
    <property type="nucleotide sequence ID" value="NZ_BAABGN010000011.1"/>
</dbReference>
<evidence type="ECO:0000256" key="14">
    <source>
        <dbReference type="SAM" id="SignalP"/>
    </source>
</evidence>
<feature type="domain" description="FAD-dependent oxidoreductase 2 FAD-binding" evidence="15">
    <location>
        <begin position="8"/>
        <end position="376"/>
    </location>
</feature>
<feature type="signal peptide" evidence="14">
    <location>
        <begin position="1"/>
        <end position="23"/>
    </location>
</feature>
<evidence type="ECO:0000256" key="8">
    <source>
        <dbReference type="ARBA" id="ARBA00022827"/>
    </source>
</evidence>
<organism evidence="17 18">
    <name type="scientific">Georgenia halophila</name>
    <dbReference type="NCBI Taxonomy" id="620889"/>
    <lineage>
        <taxon>Bacteria</taxon>
        <taxon>Bacillati</taxon>
        <taxon>Actinomycetota</taxon>
        <taxon>Actinomycetes</taxon>
        <taxon>Micrococcales</taxon>
        <taxon>Bogoriellaceae</taxon>
        <taxon>Georgenia</taxon>
    </lineage>
</organism>
<dbReference type="PANTHER" id="PTHR42716:SF2">
    <property type="entry name" value="L-ASPARTATE OXIDASE, CHLOROPLASTIC"/>
    <property type="match status" value="1"/>
</dbReference>
<dbReference type="EMBL" id="BAABGN010000011">
    <property type="protein sequence ID" value="GAA4427543.1"/>
    <property type="molecule type" value="Genomic_DNA"/>
</dbReference>
<protein>
    <recommendedName>
        <fullName evidence="5">L-aspartate oxidase</fullName>
        <ecNumber evidence="4">1.4.3.16</ecNumber>
    </recommendedName>
    <alternativeName>
        <fullName evidence="11">Quinolinate synthase B</fullName>
    </alternativeName>
</protein>
<proteinExistence type="inferred from homology"/>